<keyword evidence="2 5" id="KW-0812">Transmembrane</keyword>
<protein>
    <submittedName>
        <fullName evidence="7">ABC transporter permease</fullName>
    </submittedName>
</protein>
<dbReference type="EMBL" id="NUWN01000054">
    <property type="protein sequence ID" value="PFK38395.1"/>
    <property type="molecule type" value="Genomic_DNA"/>
</dbReference>
<feature type="transmembrane region" description="Helical" evidence="5">
    <location>
        <begin position="122"/>
        <end position="147"/>
    </location>
</feature>
<evidence type="ECO:0000313" key="8">
    <source>
        <dbReference type="Proteomes" id="UP000242656"/>
    </source>
</evidence>
<feature type="transmembrane region" description="Helical" evidence="5">
    <location>
        <begin position="154"/>
        <end position="172"/>
    </location>
</feature>
<name>A0A2B0MBD6_BACCE</name>
<dbReference type="Pfam" id="PF12698">
    <property type="entry name" value="ABC2_membrane_3"/>
    <property type="match status" value="1"/>
</dbReference>
<feature type="transmembrane region" description="Helical" evidence="5">
    <location>
        <begin position="212"/>
        <end position="230"/>
    </location>
</feature>
<organism evidence="7 8">
    <name type="scientific">Bacillus cereus</name>
    <dbReference type="NCBI Taxonomy" id="1396"/>
    <lineage>
        <taxon>Bacteria</taxon>
        <taxon>Bacillati</taxon>
        <taxon>Bacillota</taxon>
        <taxon>Bacilli</taxon>
        <taxon>Bacillales</taxon>
        <taxon>Bacillaceae</taxon>
        <taxon>Bacillus</taxon>
        <taxon>Bacillus cereus group</taxon>
    </lineage>
</organism>
<feature type="transmembrane region" description="Helical" evidence="5">
    <location>
        <begin position="93"/>
        <end position="116"/>
    </location>
</feature>
<dbReference type="InterPro" id="IPR013525">
    <property type="entry name" value="ABC2_TM"/>
</dbReference>
<evidence type="ECO:0000256" key="3">
    <source>
        <dbReference type="ARBA" id="ARBA00022989"/>
    </source>
</evidence>
<dbReference type="GO" id="GO:0016020">
    <property type="term" value="C:membrane"/>
    <property type="evidence" value="ECO:0007669"/>
    <property type="project" value="UniProtKB-SubCell"/>
</dbReference>
<evidence type="ECO:0000256" key="5">
    <source>
        <dbReference type="SAM" id="Phobius"/>
    </source>
</evidence>
<gene>
    <name evidence="7" type="ORF">COI93_14670</name>
</gene>
<dbReference type="PANTHER" id="PTHR43471:SF1">
    <property type="entry name" value="ABC TRANSPORTER PERMEASE PROTEIN NOSY-RELATED"/>
    <property type="match status" value="1"/>
</dbReference>
<evidence type="ECO:0000256" key="1">
    <source>
        <dbReference type="ARBA" id="ARBA00004141"/>
    </source>
</evidence>
<dbReference type="RefSeq" id="WP_098491416.1">
    <property type="nucleotide sequence ID" value="NZ_NUWN01000054.1"/>
</dbReference>
<evidence type="ECO:0000256" key="4">
    <source>
        <dbReference type="ARBA" id="ARBA00023136"/>
    </source>
</evidence>
<proteinExistence type="predicted"/>
<feature type="transmembrane region" description="Helical" evidence="5">
    <location>
        <begin position="50"/>
        <end position="72"/>
    </location>
</feature>
<dbReference type="AlphaFoldDB" id="A0A2B0MBD6"/>
<evidence type="ECO:0000313" key="7">
    <source>
        <dbReference type="EMBL" id="PFK38395.1"/>
    </source>
</evidence>
<keyword evidence="3 5" id="KW-1133">Transmembrane helix</keyword>
<keyword evidence="4 5" id="KW-0472">Membrane</keyword>
<comment type="subcellular location">
    <subcellularLocation>
        <location evidence="1">Membrane</location>
        <topology evidence="1">Multi-pass membrane protein</topology>
    </subcellularLocation>
</comment>
<reference evidence="7 8" key="1">
    <citation type="submission" date="2017-09" db="EMBL/GenBank/DDBJ databases">
        <title>Large-scale bioinformatics analysis of Bacillus genomes uncovers conserved roles of natural products in bacterial physiology.</title>
        <authorList>
            <consortium name="Agbiome Team Llc"/>
            <person name="Bleich R.M."/>
            <person name="Grubbs K.J."/>
            <person name="Santa Maria K.C."/>
            <person name="Allen S.E."/>
            <person name="Farag S."/>
            <person name="Shank E.A."/>
            <person name="Bowers A."/>
        </authorList>
    </citation>
    <scope>NUCLEOTIDE SEQUENCE [LARGE SCALE GENOMIC DNA]</scope>
    <source>
        <strain evidence="7 8">AFS083043</strain>
    </source>
</reference>
<dbReference type="PANTHER" id="PTHR43471">
    <property type="entry name" value="ABC TRANSPORTER PERMEASE"/>
    <property type="match status" value="1"/>
</dbReference>
<sequence length="236" mass="25824">MTFSMRRFSAIVRKEMQDAGKNSQVLMMAAIPLALALIYGQMDSQNKEQLANLTILAALIFTGGFVQAMVIAEEKEKHTLRVLMLSPASSLDVLFGKGTITALLTIVVSVVNLFILDVVKGNIGLLIVLIIISAFLFIMIGTVIGLFSGTVAQTSLIGMPVLMVLFMGPMMLPLVKNEIVKQIIEYLPSYHIGEAIVKLLDGKPLSNMNGDLLNIGIWFVITLILTLIVYKKKQLD</sequence>
<evidence type="ECO:0000259" key="6">
    <source>
        <dbReference type="Pfam" id="PF12698"/>
    </source>
</evidence>
<dbReference type="Proteomes" id="UP000242656">
    <property type="component" value="Unassembled WGS sequence"/>
</dbReference>
<dbReference type="GO" id="GO:0140359">
    <property type="term" value="F:ABC-type transporter activity"/>
    <property type="evidence" value="ECO:0007669"/>
    <property type="project" value="InterPro"/>
</dbReference>
<accession>A0A2B0MBD6</accession>
<comment type="caution">
    <text evidence="7">The sequence shown here is derived from an EMBL/GenBank/DDBJ whole genome shotgun (WGS) entry which is preliminary data.</text>
</comment>
<evidence type="ECO:0000256" key="2">
    <source>
        <dbReference type="ARBA" id="ARBA00022692"/>
    </source>
</evidence>
<feature type="domain" description="ABC-2 type transporter transmembrane" evidence="6">
    <location>
        <begin position="19"/>
        <end position="228"/>
    </location>
</feature>